<reference evidence="1" key="1">
    <citation type="submission" date="2019-03" db="EMBL/GenBank/DDBJ databases">
        <title>Single cell metagenomics reveals metabolic interactions within the superorganism composed of flagellate Streblomastix strix and complex community of Bacteroidetes bacteria on its surface.</title>
        <authorList>
            <person name="Treitli S.C."/>
            <person name="Kolisko M."/>
            <person name="Husnik F."/>
            <person name="Keeling P."/>
            <person name="Hampl V."/>
        </authorList>
    </citation>
    <scope>NUCLEOTIDE SEQUENCE</scope>
    <source>
        <strain evidence="1">STM</strain>
    </source>
</reference>
<name>A0A5J4QFV0_9ZZZZ</name>
<gene>
    <name evidence="1" type="ORF">EZS27_030645</name>
</gene>
<organism evidence="1">
    <name type="scientific">termite gut metagenome</name>
    <dbReference type="NCBI Taxonomy" id="433724"/>
    <lineage>
        <taxon>unclassified sequences</taxon>
        <taxon>metagenomes</taxon>
        <taxon>organismal metagenomes</taxon>
    </lineage>
</organism>
<protein>
    <submittedName>
        <fullName evidence="1">Uncharacterized protein</fullName>
    </submittedName>
</protein>
<comment type="caution">
    <text evidence="1">The sequence shown here is derived from an EMBL/GenBank/DDBJ whole genome shotgun (WGS) entry which is preliminary data.</text>
</comment>
<evidence type="ECO:0000313" key="1">
    <source>
        <dbReference type="EMBL" id="KAA6319463.1"/>
    </source>
</evidence>
<dbReference type="AlphaFoldDB" id="A0A5J4QFV0"/>
<sequence>MIEQLFGETASFSKSPSDTMSETTIISLYSYRMCFSNHMIICLEGFAKTLPIIRTDTSERNTQFEEFLSESSSRF</sequence>
<dbReference type="EMBL" id="SNRY01003871">
    <property type="protein sequence ID" value="KAA6319463.1"/>
    <property type="molecule type" value="Genomic_DNA"/>
</dbReference>
<proteinExistence type="predicted"/>
<accession>A0A5J4QFV0</accession>